<dbReference type="Proteomes" id="UP001642260">
    <property type="component" value="Unassembled WGS sequence"/>
</dbReference>
<evidence type="ECO:0000259" key="7">
    <source>
        <dbReference type="PROSITE" id="PS51153"/>
    </source>
</evidence>
<evidence type="ECO:0000256" key="5">
    <source>
        <dbReference type="ARBA" id="ARBA00022821"/>
    </source>
</evidence>
<keyword evidence="4" id="KW-0547">Nucleotide-binding</keyword>
<dbReference type="SUPFAM" id="SSF52058">
    <property type="entry name" value="L domain-like"/>
    <property type="match status" value="1"/>
</dbReference>
<evidence type="ECO:0000256" key="4">
    <source>
        <dbReference type="ARBA" id="ARBA00022741"/>
    </source>
</evidence>
<evidence type="ECO:0000256" key="1">
    <source>
        <dbReference type="ARBA" id="ARBA00008894"/>
    </source>
</evidence>
<evidence type="ECO:0000313" key="8">
    <source>
        <dbReference type="EMBL" id="CAH8389519.1"/>
    </source>
</evidence>
<reference evidence="8 9" key="1">
    <citation type="submission" date="2022-03" db="EMBL/GenBank/DDBJ databases">
        <authorList>
            <person name="Macdonald S."/>
            <person name="Ahmed S."/>
            <person name="Newling K."/>
        </authorList>
    </citation>
    <scope>NUCLEOTIDE SEQUENCE [LARGE SCALE GENOMIC DNA]</scope>
</reference>
<keyword evidence="9" id="KW-1185">Reference proteome</keyword>
<keyword evidence="5" id="KW-0611">Plant defense</keyword>
<proteinExistence type="inferred from homology"/>
<dbReference type="InterPro" id="IPR032675">
    <property type="entry name" value="LRR_dom_sf"/>
</dbReference>
<dbReference type="Pfam" id="PF05659">
    <property type="entry name" value="RPW8"/>
    <property type="match status" value="1"/>
</dbReference>
<dbReference type="PROSITE" id="PS51153">
    <property type="entry name" value="RPW8"/>
    <property type="match status" value="1"/>
</dbReference>
<dbReference type="InterPro" id="IPR027417">
    <property type="entry name" value="P-loop_NTPase"/>
</dbReference>
<dbReference type="Gene3D" id="3.80.10.10">
    <property type="entry name" value="Ribonuclease Inhibitor"/>
    <property type="match status" value="1"/>
</dbReference>
<dbReference type="Pfam" id="PF00931">
    <property type="entry name" value="NB-ARC"/>
    <property type="match status" value="1"/>
</dbReference>
<keyword evidence="3" id="KW-0677">Repeat</keyword>
<dbReference type="GO" id="GO:0005524">
    <property type="term" value="F:ATP binding"/>
    <property type="evidence" value="ECO:0007669"/>
    <property type="project" value="UniProtKB-KW"/>
</dbReference>
<accession>A0ABC8M1N0</accession>
<dbReference type="SUPFAM" id="SSF52540">
    <property type="entry name" value="P-loop containing nucleoside triphosphate hydrolases"/>
    <property type="match status" value="1"/>
</dbReference>
<evidence type="ECO:0000256" key="2">
    <source>
        <dbReference type="ARBA" id="ARBA00022614"/>
    </source>
</evidence>
<dbReference type="AlphaFoldDB" id="A0ABC8M1N0"/>
<dbReference type="GO" id="GO:0006952">
    <property type="term" value="P:defense response"/>
    <property type="evidence" value="ECO:0007669"/>
    <property type="project" value="UniProtKB-KW"/>
</dbReference>
<dbReference type="PANTHER" id="PTHR36766:SF3">
    <property type="entry name" value="RPW8 DOMAIN-CONTAINING PROTEIN"/>
    <property type="match status" value="1"/>
</dbReference>
<dbReference type="PANTHER" id="PTHR36766">
    <property type="entry name" value="PLANT BROAD-SPECTRUM MILDEW RESISTANCE PROTEIN RPW8"/>
    <property type="match status" value="1"/>
</dbReference>
<dbReference type="Gene3D" id="1.10.8.430">
    <property type="entry name" value="Helical domain of apoptotic protease-activating factors"/>
    <property type="match status" value="1"/>
</dbReference>
<feature type="domain" description="RPW8" evidence="7">
    <location>
        <begin position="1"/>
        <end position="143"/>
    </location>
</feature>
<protein>
    <recommendedName>
        <fullName evidence="7">RPW8 domain-containing protein</fullName>
    </recommendedName>
</protein>
<dbReference type="InterPro" id="IPR008808">
    <property type="entry name" value="Powdery_mildew-R_dom"/>
</dbReference>
<dbReference type="EMBL" id="CAKOAT010839598">
    <property type="protein sequence ID" value="CAH8389519.1"/>
    <property type="molecule type" value="Genomic_DNA"/>
</dbReference>
<evidence type="ECO:0000313" key="9">
    <source>
        <dbReference type="Proteomes" id="UP001642260"/>
    </source>
</evidence>
<dbReference type="Gene3D" id="3.40.50.300">
    <property type="entry name" value="P-loop containing nucleotide triphosphate hydrolases"/>
    <property type="match status" value="1"/>
</dbReference>
<dbReference type="InterPro" id="IPR002182">
    <property type="entry name" value="NB-ARC"/>
</dbReference>
<dbReference type="PRINTS" id="PR00364">
    <property type="entry name" value="DISEASERSIST"/>
</dbReference>
<dbReference type="Gene3D" id="1.10.10.10">
    <property type="entry name" value="Winged helix-like DNA-binding domain superfamily/Winged helix DNA-binding domain"/>
    <property type="match status" value="1"/>
</dbReference>
<dbReference type="FunFam" id="3.80.10.10:FF:001428">
    <property type="entry name" value="Probable disease resistance protein At5g04720"/>
    <property type="match status" value="1"/>
</dbReference>
<dbReference type="InterPro" id="IPR042197">
    <property type="entry name" value="Apaf_helical"/>
</dbReference>
<keyword evidence="2" id="KW-0433">Leucine-rich repeat</keyword>
<gene>
    <name evidence="8" type="ORF">ERUC_LOCUS42002</name>
</gene>
<dbReference type="InterPro" id="IPR036388">
    <property type="entry name" value="WH-like_DNA-bd_sf"/>
</dbReference>
<keyword evidence="6" id="KW-0067">ATP-binding</keyword>
<comment type="similarity">
    <text evidence="1">Belongs to the disease resistance NB-LRR family.</text>
</comment>
<name>A0ABC8M1N0_ERUVS</name>
<comment type="caution">
    <text evidence="8">The sequence shown here is derived from an EMBL/GenBank/DDBJ whole genome shotgun (WGS) entry which is preliminary data.</text>
</comment>
<evidence type="ECO:0000256" key="3">
    <source>
        <dbReference type="ARBA" id="ARBA00022737"/>
    </source>
</evidence>
<sequence>MAEMIGGALVSEVLRKLIKEAKKFKNFKPLSEELASTMERLVPLTETIDSLQNKLNLDVGELKGLKETIERAEIAVGEYRDISGLRRFKRTREIEQVNKDMQKYCQIDVQLLLLRNQLQSTEANNNNFQTVFKKLDRLSAPSPVFRQLCSVPVLEKVPIGFDFPLMELKKKLLDAAVVRLVVSAPAGCGKTTLVTHLCHDHDIKRKFKHIFFTVVSSTPNLRLIVQHLLQHKGYETVTFDNDTQAGNVLRILLEEHKGDEDILLVLDDVWSSGAESFLENFPTDIPNLKILVTSRFDSLGFGYNYKLKPLEKEDAKALLIQCASPPDHASDAEYEHLLQKILERCHGFPLLIKVIGASLKNKSVTQWKGQIISWSRGGTVLDNPSRVVIDRLKPSFDALDSDLKQCFLDMGLFPEDQKISAWMIADIWAELYGNGITDKEQFILSMKYLEDLASHNLLDLLPLWEKEHEDGFYNEYFVTQHDILRELAIRQNESEGILERKRLTLEIRNNRFPDWCLNPIHPVVVNASLLSIFTDNAFSSPWFEMDCPNVEALLLNISSSNYALPSFISTMKKLRVVIIRNHSPYLAKLTNLSCLSSLPKLKRFRLEKVSVTFLDILQLQLCSLKKLSLFMCHFGEVCHDTNEIDVSKALSSLQEMDLDFCLDLRELPNWISEAVSLEKLSITNCFWLSILPEAIGSLSKLEVLRLCGCCSLSELPETTARLSNLQFLDISYCLGWRKLSPKIGRLKKLKKISMQRCSKCELPDSVRNLKNLEVKCYRGTELDLREGLKPKRKNLKVQREKHCFSSDMEYLIVVWNLACCLSQ</sequence>
<organism evidence="8 9">
    <name type="scientific">Eruca vesicaria subsp. sativa</name>
    <name type="common">Garden rocket</name>
    <name type="synonym">Eruca sativa</name>
    <dbReference type="NCBI Taxonomy" id="29727"/>
    <lineage>
        <taxon>Eukaryota</taxon>
        <taxon>Viridiplantae</taxon>
        <taxon>Streptophyta</taxon>
        <taxon>Embryophyta</taxon>
        <taxon>Tracheophyta</taxon>
        <taxon>Spermatophyta</taxon>
        <taxon>Magnoliopsida</taxon>
        <taxon>eudicotyledons</taxon>
        <taxon>Gunneridae</taxon>
        <taxon>Pentapetalae</taxon>
        <taxon>rosids</taxon>
        <taxon>malvids</taxon>
        <taxon>Brassicales</taxon>
        <taxon>Brassicaceae</taxon>
        <taxon>Brassiceae</taxon>
        <taxon>Eruca</taxon>
    </lineage>
</organism>
<evidence type="ECO:0000256" key="6">
    <source>
        <dbReference type="ARBA" id="ARBA00022840"/>
    </source>
</evidence>
<dbReference type="FunFam" id="3.40.50.300:FF:003793">
    <property type="entry name" value="Probable disease resistance protein At5g66900"/>
    <property type="match status" value="1"/>
</dbReference>